<dbReference type="AlphaFoldDB" id="A0AAN7A405"/>
<gene>
    <name evidence="2" type="ORF">QBC36DRAFT_75273</name>
</gene>
<keyword evidence="1" id="KW-0472">Membrane</keyword>
<protein>
    <submittedName>
        <fullName evidence="2">Uncharacterized protein</fullName>
    </submittedName>
</protein>
<reference evidence="2" key="2">
    <citation type="submission" date="2023-05" db="EMBL/GenBank/DDBJ databases">
        <authorList>
            <consortium name="Lawrence Berkeley National Laboratory"/>
            <person name="Steindorff A."/>
            <person name="Hensen N."/>
            <person name="Bonometti L."/>
            <person name="Westerberg I."/>
            <person name="Brannstrom I.O."/>
            <person name="Guillou S."/>
            <person name="Cros-Aarteil S."/>
            <person name="Calhoun S."/>
            <person name="Haridas S."/>
            <person name="Kuo A."/>
            <person name="Mondo S."/>
            <person name="Pangilinan J."/>
            <person name="Riley R."/>
            <person name="Labutti K."/>
            <person name="Andreopoulos B."/>
            <person name="Lipzen A."/>
            <person name="Chen C."/>
            <person name="Yanf M."/>
            <person name="Daum C."/>
            <person name="Ng V."/>
            <person name="Clum A."/>
            <person name="Ohm R."/>
            <person name="Martin F."/>
            <person name="Silar P."/>
            <person name="Natvig D."/>
            <person name="Lalanne C."/>
            <person name="Gautier V."/>
            <person name="Ament-Velasquez S.L."/>
            <person name="Kruys A."/>
            <person name="Hutchinson M.I."/>
            <person name="Powell A.J."/>
            <person name="Barry K."/>
            <person name="Miller A.N."/>
            <person name="Grigoriev I.V."/>
            <person name="Debuchy R."/>
            <person name="Gladieux P."/>
            <person name="Thoren M.H."/>
            <person name="Johannesson H."/>
        </authorList>
    </citation>
    <scope>NUCLEOTIDE SEQUENCE</scope>
    <source>
        <strain evidence="2">CBS 892.96</strain>
    </source>
</reference>
<proteinExistence type="predicted"/>
<accession>A0AAN7A405</accession>
<name>A0AAN7A405_9PEZI</name>
<keyword evidence="3" id="KW-1185">Reference proteome</keyword>
<dbReference type="Proteomes" id="UP001302321">
    <property type="component" value="Unassembled WGS sequence"/>
</dbReference>
<evidence type="ECO:0000313" key="3">
    <source>
        <dbReference type="Proteomes" id="UP001302321"/>
    </source>
</evidence>
<keyword evidence="1" id="KW-0812">Transmembrane</keyword>
<dbReference type="EMBL" id="MU866429">
    <property type="protein sequence ID" value="KAK4172404.1"/>
    <property type="molecule type" value="Genomic_DNA"/>
</dbReference>
<organism evidence="2 3">
    <name type="scientific">Triangularia setosa</name>
    <dbReference type="NCBI Taxonomy" id="2587417"/>
    <lineage>
        <taxon>Eukaryota</taxon>
        <taxon>Fungi</taxon>
        <taxon>Dikarya</taxon>
        <taxon>Ascomycota</taxon>
        <taxon>Pezizomycotina</taxon>
        <taxon>Sordariomycetes</taxon>
        <taxon>Sordariomycetidae</taxon>
        <taxon>Sordariales</taxon>
        <taxon>Podosporaceae</taxon>
        <taxon>Triangularia</taxon>
    </lineage>
</organism>
<keyword evidence="1" id="KW-1133">Transmembrane helix</keyword>
<sequence>MEHDRLVCLDICTRSGFSSVKGSVQRTNVEPGNYSSIQAPSASQANTANTTRLPSTIFKILKLATVYLLHLYIQESLFFHLVFFTISALLADHQGSIPTWRSLTFATMADASIMDMFSLDFSFLYIPFTYFTNFFSHLNLLVFYLAPEPVLWLSHGITVSTGEYSYEDSKSHGTVGMPDHVFRTTGTSLPQ</sequence>
<feature type="transmembrane region" description="Helical" evidence="1">
    <location>
        <begin position="71"/>
        <end position="91"/>
    </location>
</feature>
<reference evidence="2" key="1">
    <citation type="journal article" date="2023" name="Mol. Phylogenet. Evol.">
        <title>Genome-scale phylogeny and comparative genomics of the fungal order Sordariales.</title>
        <authorList>
            <person name="Hensen N."/>
            <person name="Bonometti L."/>
            <person name="Westerberg I."/>
            <person name="Brannstrom I.O."/>
            <person name="Guillou S."/>
            <person name="Cros-Aarteil S."/>
            <person name="Calhoun S."/>
            <person name="Haridas S."/>
            <person name="Kuo A."/>
            <person name="Mondo S."/>
            <person name="Pangilinan J."/>
            <person name="Riley R."/>
            <person name="LaButti K."/>
            <person name="Andreopoulos B."/>
            <person name="Lipzen A."/>
            <person name="Chen C."/>
            <person name="Yan M."/>
            <person name="Daum C."/>
            <person name="Ng V."/>
            <person name="Clum A."/>
            <person name="Steindorff A."/>
            <person name="Ohm R.A."/>
            <person name="Martin F."/>
            <person name="Silar P."/>
            <person name="Natvig D.O."/>
            <person name="Lalanne C."/>
            <person name="Gautier V."/>
            <person name="Ament-Velasquez S.L."/>
            <person name="Kruys A."/>
            <person name="Hutchinson M.I."/>
            <person name="Powell A.J."/>
            <person name="Barry K."/>
            <person name="Miller A.N."/>
            <person name="Grigoriev I.V."/>
            <person name="Debuchy R."/>
            <person name="Gladieux P."/>
            <person name="Hiltunen Thoren M."/>
            <person name="Johannesson H."/>
        </authorList>
    </citation>
    <scope>NUCLEOTIDE SEQUENCE</scope>
    <source>
        <strain evidence="2">CBS 892.96</strain>
    </source>
</reference>
<evidence type="ECO:0000256" key="1">
    <source>
        <dbReference type="SAM" id="Phobius"/>
    </source>
</evidence>
<evidence type="ECO:0000313" key="2">
    <source>
        <dbReference type="EMBL" id="KAK4172404.1"/>
    </source>
</evidence>
<comment type="caution">
    <text evidence="2">The sequence shown here is derived from an EMBL/GenBank/DDBJ whole genome shotgun (WGS) entry which is preliminary data.</text>
</comment>
<feature type="transmembrane region" description="Helical" evidence="1">
    <location>
        <begin position="123"/>
        <end position="146"/>
    </location>
</feature>